<dbReference type="PANTHER" id="PTHR30290">
    <property type="entry name" value="PERIPLASMIC BINDING COMPONENT OF ABC TRANSPORTER"/>
    <property type="match status" value="1"/>
</dbReference>
<dbReference type="PANTHER" id="PTHR30290:SF10">
    <property type="entry name" value="PERIPLASMIC OLIGOPEPTIDE-BINDING PROTEIN-RELATED"/>
    <property type="match status" value="1"/>
</dbReference>
<dbReference type="SUPFAM" id="SSF53850">
    <property type="entry name" value="Periplasmic binding protein-like II"/>
    <property type="match status" value="1"/>
</dbReference>
<protein>
    <submittedName>
        <fullName evidence="6">ABC transporter substrate-binding protein</fullName>
    </submittedName>
</protein>
<gene>
    <name evidence="6" type="ORF">HB662_15955</name>
</gene>
<dbReference type="EMBL" id="JAAVTX010000004">
    <property type="protein sequence ID" value="NKE46281.1"/>
    <property type="molecule type" value="Genomic_DNA"/>
</dbReference>
<comment type="subcellular location">
    <subcellularLocation>
        <location evidence="1">Periplasm</location>
    </subcellularLocation>
</comment>
<evidence type="ECO:0000259" key="5">
    <source>
        <dbReference type="Pfam" id="PF00496"/>
    </source>
</evidence>
<keyword evidence="7" id="KW-1185">Reference proteome</keyword>
<dbReference type="PIRSF" id="PIRSF002741">
    <property type="entry name" value="MppA"/>
    <property type="match status" value="1"/>
</dbReference>
<dbReference type="CDD" id="cd08512">
    <property type="entry name" value="PBP2_NikA_DppA_OppA_like_7"/>
    <property type="match status" value="1"/>
</dbReference>
<dbReference type="Gene3D" id="3.10.105.10">
    <property type="entry name" value="Dipeptide-binding Protein, Domain 3"/>
    <property type="match status" value="1"/>
</dbReference>
<dbReference type="Pfam" id="PF00496">
    <property type="entry name" value="SBP_bac_5"/>
    <property type="match status" value="1"/>
</dbReference>
<dbReference type="Gene3D" id="3.90.76.10">
    <property type="entry name" value="Dipeptide-binding Protein, Domain 1"/>
    <property type="match status" value="1"/>
</dbReference>
<dbReference type="RefSeq" id="WP_168050782.1">
    <property type="nucleotide sequence ID" value="NZ_JAATJR010000004.1"/>
</dbReference>
<evidence type="ECO:0000313" key="6">
    <source>
        <dbReference type="EMBL" id="NKE46281.1"/>
    </source>
</evidence>
<dbReference type="InterPro" id="IPR039424">
    <property type="entry name" value="SBP_5"/>
</dbReference>
<dbReference type="Proteomes" id="UP000765160">
    <property type="component" value="Unassembled WGS sequence"/>
</dbReference>
<dbReference type="InterPro" id="IPR006311">
    <property type="entry name" value="TAT_signal"/>
</dbReference>
<sequence length="543" mass="60695">MLTDRRGFLGSAGLLASAAIVTRGAQAATPRDALVIVREISSISDWDPAVSQILDTNEINGDLYDRLIGFDPRDPRQLGPMLAERWDVAQDGKRITFHMRAGAKFHSGNAVTAHDVAYSFKRLLLLGREPSSGIRQLGFTPQNIDANARADGDSRFVLTLEERFAPSYVLALLSSASFSILDAKLLQAHVEGGDFGSKWVSRRTGSEPSAGSGPYRIQTYRASDLLILARNDDYWRFRPPLRRVIFRHVPEAGTQRLLLERGDADVAFNLTAQDAEALRGVSGVKVEDFPSRRILYFGFNTLTKPFDDLRVREAMKWLIDYEGLERTVMRNLGFVHQSFVPRGWLGALDEKPYKFDVNRAKQLLTEAGHGDGFGFRFTAYNRKPEMDLATSFQATAAQAGVRVEVQNMPPSQSIPLYRDRRVEALQLSYYGGYGDPHATASKFAFNPAAMPGVDPESRWPSELTWRLGWAPRDLSRRVAEATQELDESKRGTLYQDIQRDARKESPFAFMFQATLALGMRDNVRGYVYGSRGADTSFANTSKT</sequence>
<dbReference type="PROSITE" id="PS51318">
    <property type="entry name" value="TAT"/>
    <property type="match status" value="1"/>
</dbReference>
<dbReference type="InterPro" id="IPR030678">
    <property type="entry name" value="Peptide/Ni-bd"/>
</dbReference>
<evidence type="ECO:0000313" key="7">
    <source>
        <dbReference type="Proteomes" id="UP000765160"/>
    </source>
</evidence>
<comment type="similarity">
    <text evidence="2">Belongs to the bacterial solute-binding protein 5 family.</text>
</comment>
<evidence type="ECO:0000256" key="2">
    <source>
        <dbReference type="ARBA" id="ARBA00005695"/>
    </source>
</evidence>
<dbReference type="InterPro" id="IPR000914">
    <property type="entry name" value="SBP_5_dom"/>
</dbReference>
<keyword evidence="4" id="KW-0732">Signal</keyword>
<accession>A0ABX1F1R4</accession>
<keyword evidence="3" id="KW-0813">Transport</keyword>
<dbReference type="Gene3D" id="3.40.190.10">
    <property type="entry name" value="Periplasmic binding protein-like II"/>
    <property type="match status" value="1"/>
</dbReference>
<proteinExistence type="inferred from homology"/>
<name>A0ABX1F1R4_9PROT</name>
<feature type="domain" description="Solute-binding protein family 5" evidence="5">
    <location>
        <begin position="78"/>
        <end position="445"/>
    </location>
</feature>
<evidence type="ECO:0000256" key="1">
    <source>
        <dbReference type="ARBA" id="ARBA00004418"/>
    </source>
</evidence>
<reference evidence="6 7" key="1">
    <citation type="submission" date="2020-03" db="EMBL/GenBank/DDBJ databases">
        <title>Roseomonas selenitidurans sp. nov. isolated from soil.</title>
        <authorList>
            <person name="Liu H."/>
        </authorList>
    </citation>
    <scope>NUCLEOTIDE SEQUENCE [LARGE SCALE GENOMIC DNA]</scope>
    <source>
        <strain evidence="6 7">JCM 15073</strain>
    </source>
</reference>
<evidence type="ECO:0000256" key="3">
    <source>
        <dbReference type="ARBA" id="ARBA00022448"/>
    </source>
</evidence>
<organism evidence="6 7">
    <name type="scientific">Falsiroseomonas frigidaquae</name>
    <dbReference type="NCBI Taxonomy" id="487318"/>
    <lineage>
        <taxon>Bacteria</taxon>
        <taxon>Pseudomonadati</taxon>
        <taxon>Pseudomonadota</taxon>
        <taxon>Alphaproteobacteria</taxon>
        <taxon>Acetobacterales</taxon>
        <taxon>Roseomonadaceae</taxon>
        <taxon>Falsiroseomonas</taxon>
    </lineage>
</organism>
<comment type="caution">
    <text evidence="6">The sequence shown here is derived from an EMBL/GenBank/DDBJ whole genome shotgun (WGS) entry which is preliminary data.</text>
</comment>
<evidence type="ECO:0000256" key="4">
    <source>
        <dbReference type="ARBA" id="ARBA00022729"/>
    </source>
</evidence>